<keyword evidence="3" id="KW-1185">Reference proteome</keyword>
<dbReference type="InterPro" id="IPR011437">
    <property type="entry name" value="DUF1540"/>
</dbReference>
<gene>
    <name evidence="2" type="ORF">GA0070609_0406</name>
</gene>
<sequence>MTAAMEMPRVQECVVVACGYNHTGDCHAFAITIGSMDHAHCRTFIELPTVQAGVDGLIAQVGACQRADCRHNDQLECHAPAIKVGPDNDMADCITYDQR</sequence>
<dbReference type="EMBL" id="LT607750">
    <property type="protein sequence ID" value="SCG37353.1"/>
    <property type="molecule type" value="Genomic_DNA"/>
</dbReference>
<dbReference type="AlphaFoldDB" id="A0A1C5GUD5"/>
<name>A0A1C5GUD5_9ACTN</name>
<organism evidence="2 3">
    <name type="scientific">Micromonospora echinaurantiaca</name>
    <dbReference type="NCBI Taxonomy" id="47857"/>
    <lineage>
        <taxon>Bacteria</taxon>
        <taxon>Bacillati</taxon>
        <taxon>Actinomycetota</taxon>
        <taxon>Actinomycetes</taxon>
        <taxon>Micromonosporales</taxon>
        <taxon>Micromonosporaceae</taxon>
        <taxon>Micromonospora</taxon>
    </lineage>
</organism>
<protein>
    <recommendedName>
        <fullName evidence="1">DUF1540 domain-containing protein</fullName>
    </recommendedName>
</protein>
<evidence type="ECO:0000259" key="1">
    <source>
        <dbReference type="Pfam" id="PF07561"/>
    </source>
</evidence>
<dbReference type="Pfam" id="PF07561">
    <property type="entry name" value="DUF1540"/>
    <property type="match status" value="2"/>
</dbReference>
<evidence type="ECO:0000313" key="2">
    <source>
        <dbReference type="EMBL" id="SCG37353.1"/>
    </source>
</evidence>
<feature type="domain" description="DUF1540" evidence="1">
    <location>
        <begin position="64"/>
        <end position="95"/>
    </location>
</feature>
<dbReference type="Proteomes" id="UP000198217">
    <property type="component" value="Chromosome I"/>
</dbReference>
<reference evidence="2 3" key="1">
    <citation type="submission" date="2016-06" db="EMBL/GenBank/DDBJ databases">
        <authorList>
            <person name="Kjaerup R.B."/>
            <person name="Dalgaard T.S."/>
            <person name="Juul-Madsen H.R."/>
        </authorList>
    </citation>
    <scope>NUCLEOTIDE SEQUENCE [LARGE SCALE GENOMIC DNA]</scope>
    <source>
        <strain evidence="2 3">DSM 43904</strain>
    </source>
</reference>
<dbReference type="RefSeq" id="WP_088992213.1">
    <property type="nucleotide sequence ID" value="NZ_LT607750.1"/>
</dbReference>
<evidence type="ECO:0000313" key="3">
    <source>
        <dbReference type="Proteomes" id="UP000198217"/>
    </source>
</evidence>
<proteinExistence type="predicted"/>
<feature type="domain" description="DUF1540" evidence="1">
    <location>
        <begin position="13"/>
        <end position="44"/>
    </location>
</feature>
<accession>A0A1C5GUD5</accession>